<dbReference type="PANTHER" id="PTHR33254">
    <property type="entry name" value="4-HYDROXY-4-METHYL-2-OXOGLUTARATE ALDOLASE 3-RELATED"/>
    <property type="match status" value="1"/>
</dbReference>
<gene>
    <name evidence="1" type="ORF">HBH26_18605</name>
</gene>
<dbReference type="Proteomes" id="UP000732399">
    <property type="component" value="Unassembled WGS sequence"/>
</dbReference>
<dbReference type="NCBIfam" id="NF006731">
    <property type="entry name" value="PRK09262.1"/>
    <property type="match status" value="1"/>
</dbReference>
<dbReference type="InterPro" id="IPR036704">
    <property type="entry name" value="RraA/RraA-like_sf"/>
</dbReference>
<dbReference type="InterPro" id="IPR005493">
    <property type="entry name" value="RraA/RraA-like"/>
</dbReference>
<evidence type="ECO:0000313" key="1">
    <source>
        <dbReference type="EMBL" id="NJR80590.1"/>
    </source>
</evidence>
<accession>A0ABX1CWD4</accession>
<dbReference type="PANTHER" id="PTHR33254:SF16">
    <property type="entry name" value="BLR3842 PROTEIN"/>
    <property type="match status" value="1"/>
</dbReference>
<organism evidence="1 2">
    <name type="scientific">Sphingomonas corticis</name>
    <dbReference type="NCBI Taxonomy" id="2722791"/>
    <lineage>
        <taxon>Bacteria</taxon>
        <taxon>Pseudomonadati</taxon>
        <taxon>Pseudomonadota</taxon>
        <taxon>Alphaproteobacteria</taxon>
        <taxon>Sphingomonadales</taxon>
        <taxon>Sphingomonadaceae</taxon>
        <taxon>Sphingomonas</taxon>
    </lineage>
</organism>
<keyword evidence="2" id="KW-1185">Reference proteome</keyword>
<name>A0ABX1CWD4_9SPHN</name>
<dbReference type="CDD" id="cd16841">
    <property type="entry name" value="RraA_family"/>
    <property type="match status" value="1"/>
</dbReference>
<dbReference type="EMBL" id="JAAVJH010000023">
    <property type="protein sequence ID" value="NJR80590.1"/>
    <property type="molecule type" value="Genomic_DNA"/>
</dbReference>
<proteinExistence type="predicted"/>
<sequence length="235" mass="24421">MSISIGDRPLDACDGDLLTALRGFGVADLHESLPPATRMGSLMSHSMRPIVPGSHVVGRAMTAATAPGDNLVLYAALERISPGQVLVMSNGGVAHGALFGDVSASFALKMGVAGVVVDGPVRDVSSLRDMRCPVWSTVVSPSHPEKRGPGSVNEPIVCAGCLVRPGDVIVADDDAVLVIRPGDLPAVIEAAEERRNREIGYRERIAGGEHICDILGMREVVASLVNASTDRGGVS</sequence>
<comment type="caution">
    <text evidence="1">The sequence shown here is derived from an EMBL/GenBank/DDBJ whole genome shotgun (WGS) entry which is preliminary data.</text>
</comment>
<dbReference type="Pfam" id="PF03737">
    <property type="entry name" value="RraA-like"/>
    <property type="match status" value="1"/>
</dbReference>
<evidence type="ECO:0000313" key="2">
    <source>
        <dbReference type="Proteomes" id="UP000732399"/>
    </source>
</evidence>
<dbReference type="SUPFAM" id="SSF89562">
    <property type="entry name" value="RraA-like"/>
    <property type="match status" value="1"/>
</dbReference>
<reference evidence="1 2" key="1">
    <citation type="submission" date="2020-03" db="EMBL/GenBank/DDBJ databases">
        <authorList>
            <person name="Wang L."/>
            <person name="He N."/>
            <person name="Li Y."/>
            <person name="Fang Y."/>
            <person name="Zhang F."/>
        </authorList>
    </citation>
    <scope>NUCLEOTIDE SEQUENCE [LARGE SCALE GENOMIC DNA]</scope>
    <source>
        <strain evidence="1 2">36D10-4-7</strain>
    </source>
</reference>
<dbReference type="RefSeq" id="WP_168136141.1">
    <property type="nucleotide sequence ID" value="NZ_JAAVJH010000023.1"/>
</dbReference>
<dbReference type="Gene3D" id="3.50.30.40">
    <property type="entry name" value="Ribonuclease E inhibitor RraA/RraA-like"/>
    <property type="match status" value="1"/>
</dbReference>
<protein>
    <submittedName>
        <fullName evidence="1">4-carboxy-4-hydroxy-2-oxoadipate aldolase/oxaloacetate decarboxylase</fullName>
    </submittedName>
</protein>